<dbReference type="AlphaFoldDB" id="A0A1M7NVR0"/>
<reference evidence="4 5" key="1">
    <citation type="submission" date="2016-11" db="EMBL/GenBank/DDBJ databases">
        <authorList>
            <person name="Jaros S."/>
            <person name="Januszkiewicz K."/>
            <person name="Wedrychowicz H."/>
        </authorList>
    </citation>
    <scope>NUCLEOTIDE SEQUENCE [LARGE SCALE GENOMIC DNA]</scope>
    <source>
        <strain evidence="4 5">CGMCC 1.6102</strain>
    </source>
</reference>
<dbReference type="SUPFAM" id="SSF46626">
    <property type="entry name" value="Cytochrome c"/>
    <property type="match status" value="1"/>
</dbReference>
<dbReference type="InterPro" id="IPR036909">
    <property type="entry name" value="Cyt_c-like_dom_sf"/>
</dbReference>
<evidence type="ECO:0000313" key="4">
    <source>
        <dbReference type="EMBL" id="SHN08073.1"/>
    </source>
</evidence>
<evidence type="ECO:0000259" key="3">
    <source>
        <dbReference type="Pfam" id="PF07635"/>
    </source>
</evidence>
<feature type="domain" description="Cytochrome C Planctomycete-type" evidence="3">
    <location>
        <begin position="57"/>
        <end position="119"/>
    </location>
</feature>
<dbReference type="InterPro" id="IPR011429">
    <property type="entry name" value="Cyt_c_Planctomycete-type"/>
</dbReference>
<dbReference type="GO" id="GO:0020037">
    <property type="term" value="F:heme binding"/>
    <property type="evidence" value="ECO:0007669"/>
    <property type="project" value="InterPro"/>
</dbReference>
<dbReference type="STRING" id="388280.SAMN04488057_106106"/>
<gene>
    <name evidence="4" type="ORF">SAMN04488057_106106</name>
</gene>
<sequence>MIGKARSSILGAFLVSPLVFSLFIAFSCENQKQPTSAASPETVSYNLHIRPILSENCFACHGPDANKREAGLRLDREDDALAALRESPEKNAIVPGKPHESEAFVRILTEESTERMPPPSSNLALSERQINLIEKWIRQGAVYEPHWAFLPPKQGNLPEIESSDWVQNEIDFFVLAAMQEKGLQPNPRAGMQQLVRRIHFDLTGLPPAPGLVTRAGKSDFSVEDLIDSLFSVPAYGEKMAIAWMDVARYADSHGYQDDYYRTQWPWRDWVIHAFNQNMPYDQFVTWQLAGDLLPNPTKEQILATGFNRNHKITEESGAIDEEYRVMYAIDRTNTFGKAMLGITLECAQCHDHKYDPIAQKEYFQLYAFFNNVAEKGIEEASPGFSKKSPAKLPLMEITDEDTREILQFINMPDSNRRVQTLLANMSKGTNYNSLLAEADVLKVSVMADLDSLRPTFILDRGAYDAPTEAVSPGTPAALLKYPDHLPQNRLGLARWLFDPENPTTARVFVNRIWQEIFGLGLVDTPGDFGMQGNLPVNQPLLDWLAVDFMDNGWDIQYLLKKIMLSATYQQSSTVMQDKFKTDPDNRYLSRFSRQRLKAEEIRDLVLASSGLLNREIGGPSVKPYQPEGMWEAATSGRGNLSAYQQDTGKYLYRRGLYTFIKRTVPPPQMMLFDASNRDACEVERVKTDTPLQALAMMNDTYVLEASRVLAEKLLSQRNTVAGKIHEAFFKIVGRQPDEKEMAILSDNYAGFLQIYQADVKRAARVLAVGEFPADESIPVDEKAALMQVISLIYNLEETNTKS</sequence>
<dbReference type="InterPro" id="IPR022655">
    <property type="entry name" value="DUF1553"/>
</dbReference>
<evidence type="ECO:0000313" key="5">
    <source>
        <dbReference type="Proteomes" id="UP000184513"/>
    </source>
</evidence>
<feature type="domain" description="DUF1549" evidence="1">
    <location>
        <begin position="169"/>
        <end position="373"/>
    </location>
</feature>
<proteinExistence type="predicted"/>
<accession>A0A1M7NVR0</accession>
<dbReference type="PANTHER" id="PTHR35889:SF3">
    <property type="entry name" value="F-BOX DOMAIN-CONTAINING PROTEIN"/>
    <property type="match status" value="1"/>
</dbReference>
<dbReference type="PROSITE" id="PS51257">
    <property type="entry name" value="PROKAR_LIPOPROTEIN"/>
    <property type="match status" value="1"/>
</dbReference>
<dbReference type="EMBL" id="FRCY01000006">
    <property type="protein sequence ID" value="SHN08073.1"/>
    <property type="molecule type" value="Genomic_DNA"/>
</dbReference>
<dbReference type="Pfam" id="PF07587">
    <property type="entry name" value="PSD1"/>
    <property type="match status" value="1"/>
</dbReference>
<protein>
    <submittedName>
        <fullName evidence="4">Planctomycete cytochrome C</fullName>
    </submittedName>
</protein>
<dbReference type="RefSeq" id="WP_073094759.1">
    <property type="nucleotide sequence ID" value="NZ_FRCY01000006.1"/>
</dbReference>
<organism evidence="4 5">
    <name type="scientific">Cyclobacterium lianum</name>
    <dbReference type="NCBI Taxonomy" id="388280"/>
    <lineage>
        <taxon>Bacteria</taxon>
        <taxon>Pseudomonadati</taxon>
        <taxon>Bacteroidota</taxon>
        <taxon>Cytophagia</taxon>
        <taxon>Cytophagales</taxon>
        <taxon>Cyclobacteriaceae</taxon>
        <taxon>Cyclobacterium</taxon>
    </lineage>
</organism>
<dbReference type="InterPro" id="IPR011444">
    <property type="entry name" value="DUF1549"/>
</dbReference>
<evidence type="ECO:0000259" key="1">
    <source>
        <dbReference type="Pfam" id="PF07583"/>
    </source>
</evidence>
<evidence type="ECO:0000259" key="2">
    <source>
        <dbReference type="Pfam" id="PF07587"/>
    </source>
</evidence>
<name>A0A1M7NVR0_9BACT</name>
<dbReference type="PANTHER" id="PTHR35889">
    <property type="entry name" value="CYCLOINULO-OLIGOSACCHARIDE FRUCTANOTRANSFERASE-RELATED"/>
    <property type="match status" value="1"/>
</dbReference>
<dbReference type="Pfam" id="PF07635">
    <property type="entry name" value="PSCyt1"/>
    <property type="match status" value="1"/>
</dbReference>
<dbReference type="GO" id="GO:0009055">
    <property type="term" value="F:electron transfer activity"/>
    <property type="evidence" value="ECO:0007669"/>
    <property type="project" value="InterPro"/>
</dbReference>
<dbReference type="Gene3D" id="1.10.760.10">
    <property type="entry name" value="Cytochrome c-like domain"/>
    <property type="match status" value="1"/>
</dbReference>
<dbReference type="Proteomes" id="UP000184513">
    <property type="component" value="Unassembled WGS sequence"/>
</dbReference>
<dbReference type="Pfam" id="PF07583">
    <property type="entry name" value="PSCyt2"/>
    <property type="match status" value="1"/>
</dbReference>
<keyword evidence="5" id="KW-1185">Reference proteome</keyword>
<dbReference type="OrthoDB" id="1524066at2"/>
<feature type="domain" description="DUF1553" evidence="2">
    <location>
        <begin position="488"/>
        <end position="745"/>
    </location>
</feature>